<evidence type="ECO:0000256" key="2">
    <source>
        <dbReference type="SAM" id="MobiDB-lite"/>
    </source>
</evidence>
<feature type="domain" description="Alpha/beta hydrolase fold-3" evidence="3">
    <location>
        <begin position="78"/>
        <end position="186"/>
    </location>
</feature>
<evidence type="ECO:0000313" key="4">
    <source>
        <dbReference type="EMBL" id="RYN53231.1"/>
    </source>
</evidence>
<dbReference type="Gene3D" id="3.40.50.1820">
    <property type="entry name" value="alpha/beta hydrolase"/>
    <property type="match status" value="1"/>
</dbReference>
<dbReference type="Pfam" id="PF07859">
    <property type="entry name" value="Abhydrolase_3"/>
    <property type="match status" value="1"/>
</dbReference>
<dbReference type="Proteomes" id="UP000292402">
    <property type="component" value="Unassembled WGS sequence"/>
</dbReference>
<comment type="caution">
    <text evidence="4">The sequence shown here is derived from an EMBL/GenBank/DDBJ whole genome shotgun (WGS) entry which is preliminary data.</text>
</comment>
<evidence type="ECO:0000313" key="5">
    <source>
        <dbReference type="Proteomes" id="UP000292402"/>
    </source>
</evidence>
<name>A0A4Q4MKC6_9PLEO</name>
<dbReference type="AlphaFoldDB" id="A0A4Q4MKC6"/>
<dbReference type="SUPFAM" id="SSF53474">
    <property type="entry name" value="alpha/beta-Hydrolases"/>
    <property type="match status" value="1"/>
</dbReference>
<dbReference type="InterPro" id="IPR013094">
    <property type="entry name" value="AB_hydrolase_3"/>
</dbReference>
<dbReference type="EMBL" id="PDXA01000012">
    <property type="protein sequence ID" value="RYN53231.1"/>
    <property type="molecule type" value="Genomic_DNA"/>
</dbReference>
<dbReference type="GO" id="GO:0016787">
    <property type="term" value="F:hydrolase activity"/>
    <property type="evidence" value="ECO:0007669"/>
    <property type="project" value="InterPro"/>
</dbReference>
<organism evidence="4 5">
    <name type="scientific">Alternaria tenuissima</name>
    <dbReference type="NCBI Taxonomy" id="119927"/>
    <lineage>
        <taxon>Eukaryota</taxon>
        <taxon>Fungi</taxon>
        <taxon>Dikarya</taxon>
        <taxon>Ascomycota</taxon>
        <taxon>Pezizomycotina</taxon>
        <taxon>Dothideomycetes</taxon>
        <taxon>Pleosporomycetidae</taxon>
        <taxon>Pleosporales</taxon>
        <taxon>Pleosporineae</taxon>
        <taxon>Pleosporaceae</taxon>
        <taxon>Alternaria</taxon>
        <taxon>Alternaria sect. Alternaria</taxon>
        <taxon>Alternaria alternata complex</taxon>
    </lineage>
</organism>
<protein>
    <recommendedName>
        <fullName evidence="3">Alpha/beta hydrolase fold-3 domain-containing protein</fullName>
    </recommendedName>
</protein>
<proteinExistence type="predicted"/>
<dbReference type="InterPro" id="IPR029058">
    <property type="entry name" value="AB_hydrolase_fold"/>
</dbReference>
<sequence length="461" mass="51430">MLRYSCLKASTALSSPQLSRLAFRTGSCALLTRPYSAVTAPPPCERVEIPSRSNGSFTVDVFRAPKSSAPILLYLPPGPVVEKSLEDEERVITTLQDSSAATVVRINYRASSLNQYPTPCHDVLLGYDWVCEHLLIDEFSRPYLARLGVCGELVGGSLATMLALTECRLGESRIGAAAVNNPIVDWVFPDELAVIQPEDLPEPQYGDETQLPADEDLAGSLAIREAVENLQTERKRPKKRSPKTPPPTSWQANRDNTIIPARTLSEQRDVLFKKPQDYFDRFASPIHFFRSPHAQLTFPPQDDIFASLQPDIQPLDPEIQMALNHYATFEEAVKAPPAIPTLSRCRAYARNYPPGGTMPLSLPVWNITTGLQSPLSDTTHELARMLQRSIARQILKSHSGRSRWLDAAEKRQYEDIAKGRVEVDSHEGVGLWTQPDADVEQNPQLQEIGIWMKQRLEPGFV</sequence>
<comment type="pathway">
    <text evidence="1">Mycotoxin biosynthesis.</text>
</comment>
<feature type="region of interest" description="Disordered" evidence="2">
    <location>
        <begin position="229"/>
        <end position="257"/>
    </location>
</feature>
<reference evidence="5" key="1">
    <citation type="journal article" date="2019" name="bioRxiv">
        <title>Genomics, evolutionary history and diagnostics of the Alternaria alternata species group including apple and Asian pear pathotypes.</title>
        <authorList>
            <person name="Armitage A.D."/>
            <person name="Cockerton H.M."/>
            <person name="Sreenivasaprasad S."/>
            <person name="Woodhall J.W."/>
            <person name="Lane C.R."/>
            <person name="Harrison R.J."/>
            <person name="Clarkson J.P."/>
        </authorList>
    </citation>
    <scope>NUCLEOTIDE SEQUENCE [LARGE SCALE GENOMIC DNA]</scope>
    <source>
        <strain evidence="5">FERA 1082</strain>
    </source>
</reference>
<evidence type="ECO:0000259" key="3">
    <source>
        <dbReference type="Pfam" id="PF07859"/>
    </source>
</evidence>
<gene>
    <name evidence="4" type="ORF">AA0114_g4324</name>
</gene>
<accession>A0A4Q4MKC6</accession>
<evidence type="ECO:0000256" key="1">
    <source>
        <dbReference type="ARBA" id="ARBA00004685"/>
    </source>
</evidence>